<dbReference type="CDD" id="cd00084">
    <property type="entry name" value="HMG-box_SF"/>
    <property type="match status" value="1"/>
</dbReference>
<dbReference type="SMART" id="SM00454">
    <property type="entry name" value="SAM"/>
    <property type="match status" value="1"/>
</dbReference>
<feature type="domain" description="HMG box" evidence="5">
    <location>
        <begin position="45"/>
        <end position="107"/>
    </location>
</feature>
<dbReference type="PANTHER" id="PTHR48112:SF22">
    <property type="entry name" value="MITOCHONDRIAL TRANSCRIPTION FACTOR A, ISOFORM B"/>
    <property type="match status" value="1"/>
</dbReference>
<dbReference type="GO" id="GO:0005634">
    <property type="term" value="C:nucleus"/>
    <property type="evidence" value="ECO:0007669"/>
    <property type="project" value="UniProtKB-UniRule"/>
</dbReference>
<protein>
    <recommendedName>
        <fullName evidence="7">HMG box domain-containing protein</fullName>
    </recommendedName>
</protein>
<evidence type="ECO:0000256" key="2">
    <source>
        <dbReference type="PROSITE-ProRule" id="PRU00267"/>
    </source>
</evidence>
<dbReference type="InterPro" id="IPR001660">
    <property type="entry name" value="SAM"/>
</dbReference>
<dbReference type="Gene3D" id="1.10.150.50">
    <property type="entry name" value="Transcription Factor, Ets-1"/>
    <property type="match status" value="1"/>
</dbReference>
<dbReference type="InterPro" id="IPR009071">
    <property type="entry name" value="HMG_box_dom"/>
</dbReference>
<dbReference type="InterPro" id="IPR050342">
    <property type="entry name" value="HMGB"/>
</dbReference>
<dbReference type="PANTHER" id="PTHR48112">
    <property type="entry name" value="HIGH MOBILITY GROUP PROTEIN DSP1"/>
    <property type="match status" value="1"/>
</dbReference>
<dbReference type="EMBL" id="HACM01010964">
    <property type="protein sequence ID" value="CRZ11406.1"/>
    <property type="molecule type" value="Transcribed_RNA"/>
</dbReference>
<dbReference type="Gene3D" id="1.10.30.10">
    <property type="entry name" value="High mobility group box domain"/>
    <property type="match status" value="3"/>
</dbReference>
<dbReference type="AlphaFoldDB" id="A0A0H5RCD3"/>
<feature type="compositionally biased region" description="Acidic residues" evidence="3">
    <location>
        <begin position="225"/>
        <end position="235"/>
    </location>
</feature>
<dbReference type="GO" id="GO:0003677">
    <property type="term" value="F:DNA binding"/>
    <property type="evidence" value="ECO:0007669"/>
    <property type="project" value="UniProtKB-UniRule"/>
</dbReference>
<organism evidence="6">
    <name type="scientific">Spongospora subterranea</name>
    <dbReference type="NCBI Taxonomy" id="70186"/>
    <lineage>
        <taxon>Eukaryota</taxon>
        <taxon>Sar</taxon>
        <taxon>Rhizaria</taxon>
        <taxon>Endomyxa</taxon>
        <taxon>Phytomyxea</taxon>
        <taxon>Plasmodiophorida</taxon>
        <taxon>Plasmodiophoridae</taxon>
        <taxon>Spongospora</taxon>
    </lineage>
</organism>
<evidence type="ECO:0000259" key="4">
    <source>
        <dbReference type="PROSITE" id="PS50105"/>
    </source>
</evidence>
<name>A0A0H5RCD3_9EUKA</name>
<evidence type="ECO:0000313" key="6">
    <source>
        <dbReference type="EMBL" id="CRZ11406.1"/>
    </source>
</evidence>
<dbReference type="CDD" id="cd09487">
    <property type="entry name" value="SAM_superfamily"/>
    <property type="match status" value="1"/>
</dbReference>
<dbReference type="Pfam" id="PF00505">
    <property type="entry name" value="HMG_box"/>
    <property type="match status" value="3"/>
</dbReference>
<evidence type="ECO:0000256" key="1">
    <source>
        <dbReference type="ARBA" id="ARBA00023125"/>
    </source>
</evidence>
<dbReference type="InterPro" id="IPR036910">
    <property type="entry name" value="HMG_box_dom_sf"/>
</dbReference>
<dbReference type="InterPro" id="IPR013761">
    <property type="entry name" value="SAM/pointed_sf"/>
</dbReference>
<feature type="region of interest" description="Disordered" evidence="3">
    <location>
        <begin position="209"/>
        <end position="253"/>
    </location>
</feature>
<feature type="DNA-binding region" description="HMG box" evidence="2">
    <location>
        <begin position="134"/>
        <end position="205"/>
    </location>
</feature>
<reference evidence="6" key="1">
    <citation type="submission" date="2015-04" db="EMBL/GenBank/DDBJ databases">
        <title>The genome sequence of the plant pathogenic Rhizarian Plasmodiophora brassicae reveals insights in its biotrophic life cycle and the origin of chitin synthesis.</title>
        <authorList>
            <person name="Schwelm A."/>
            <person name="Fogelqvist J."/>
            <person name="Knaust A."/>
            <person name="Julke S."/>
            <person name="Lilja T."/>
            <person name="Dhandapani V."/>
            <person name="Bonilla-Rosso G."/>
            <person name="Karlsson M."/>
            <person name="Shevchenko A."/>
            <person name="Choi S.R."/>
            <person name="Kim H.G."/>
            <person name="Park J.Y."/>
            <person name="Lim Y.P."/>
            <person name="Ludwig-Muller J."/>
            <person name="Dixelius C."/>
        </authorList>
    </citation>
    <scope>NUCLEOTIDE SEQUENCE</scope>
    <source>
        <tissue evidence="6">Potato root galls</tissue>
    </source>
</reference>
<dbReference type="PROSITE" id="PS50105">
    <property type="entry name" value="SAM_DOMAIN"/>
    <property type="match status" value="1"/>
</dbReference>
<proteinExistence type="predicted"/>
<keyword evidence="1 2" id="KW-0238">DNA-binding</keyword>
<feature type="DNA-binding region" description="HMG box" evidence="2">
    <location>
        <begin position="45"/>
        <end position="107"/>
    </location>
</feature>
<feature type="region of interest" description="Disordered" evidence="3">
    <location>
        <begin position="395"/>
        <end position="450"/>
    </location>
</feature>
<evidence type="ECO:0008006" key="7">
    <source>
        <dbReference type="Google" id="ProtNLM"/>
    </source>
</evidence>
<dbReference type="Pfam" id="PF07647">
    <property type="entry name" value="SAM_2"/>
    <property type="match status" value="1"/>
</dbReference>
<feature type="DNA-binding region" description="HMG box" evidence="2">
    <location>
        <begin position="255"/>
        <end position="323"/>
    </location>
</feature>
<dbReference type="SUPFAM" id="SSF47769">
    <property type="entry name" value="SAM/Pointed domain"/>
    <property type="match status" value="1"/>
</dbReference>
<evidence type="ECO:0000259" key="5">
    <source>
        <dbReference type="PROSITE" id="PS50118"/>
    </source>
</evidence>
<feature type="domain" description="SAM" evidence="4">
    <location>
        <begin position="519"/>
        <end position="584"/>
    </location>
</feature>
<feature type="region of interest" description="Disordered" evidence="3">
    <location>
        <begin position="352"/>
        <end position="375"/>
    </location>
</feature>
<evidence type="ECO:0000256" key="3">
    <source>
        <dbReference type="SAM" id="MobiDB-lite"/>
    </source>
</evidence>
<keyword evidence="2" id="KW-0539">Nucleus</keyword>
<dbReference type="SUPFAM" id="SSF47095">
    <property type="entry name" value="HMG-box"/>
    <property type="match status" value="3"/>
</dbReference>
<accession>A0A0H5RCD3</accession>
<feature type="compositionally biased region" description="Polar residues" evidence="3">
    <location>
        <begin position="401"/>
        <end position="429"/>
    </location>
</feature>
<dbReference type="SMART" id="SM00398">
    <property type="entry name" value="HMG"/>
    <property type="match status" value="3"/>
</dbReference>
<feature type="domain" description="HMG box" evidence="5">
    <location>
        <begin position="255"/>
        <end position="323"/>
    </location>
</feature>
<dbReference type="PROSITE" id="PS50118">
    <property type="entry name" value="HMG_BOX_2"/>
    <property type="match status" value="3"/>
</dbReference>
<feature type="domain" description="HMG box" evidence="5">
    <location>
        <begin position="134"/>
        <end position="205"/>
    </location>
</feature>
<sequence>MDLDESTETPPATPLPVLPDLSIAQLLSIRHDEAFSNARRRKKGPKSAVSAFAYFNAAHLENIVQQCGDAMPPNRIIAIVAEKWEALSDAERRVFDDLAEKDQLRYELQCRPSAAKASELAAKKAKKRKLPGAPKHPKSAYLFFVGENRDLIKSAATPQERNSFTAIAKILGEKWKSLSDEQKSRYQTMADNDKDRYRIEKAEFQQRRAAGILEDETTVPPESELLQDDDDDETAADGTDAAAGGKRRRKHPLAPKHPLSAYLFFVATHRAALTAKHTDKTFTEVAKIIGDIWQSMTNQQRKKYEILASADKKRYEFEMRSWSKSDHNPVNDSGVGTSTVPFATVPSSAAAPASNFKPVIPGGARAPGKRQRDREAAHTITSLFLGNNAVSDGAGTASAPAYTSQDSNAPVNEPENGQPSSGRKSSTPSAFHPSSASTPAQPPPPSASQALLSQYESQAYLAFVRSEAAYIRSVDPDIDSAELDAALRLTWMEMSIHEKMAFQETDANATEFPEDLQDWSTVHVAAYIAERGGLPQYRAAFLDSGLTGATLHTLNSAMLKKQIGVDNLADRKSIRLAVSGLLHY</sequence>